<dbReference type="Proteomes" id="UP000594892">
    <property type="component" value="Plasmid unnamed1"/>
</dbReference>
<evidence type="ECO:0000313" key="4">
    <source>
        <dbReference type="Proteomes" id="UP001056386"/>
    </source>
</evidence>
<protein>
    <submittedName>
        <fullName evidence="1">Uncharacterized protein</fullName>
    </submittedName>
</protein>
<evidence type="ECO:0000313" key="3">
    <source>
        <dbReference type="Proteomes" id="UP000594892"/>
    </source>
</evidence>
<reference evidence="1 3" key="1">
    <citation type="submission" date="2020-12" db="EMBL/GenBank/DDBJ databases">
        <title>FDA dAtabase for Regulatory Grade micrObial Sequences (FDA-ARGOS): Supporting development and validation of Infectious Disease Dx tests.</title>
        <authorList>
            <person name="Minogue T."/>
            <person name="Wolcott M."/>
            <person name="Wasieloski L."/>
            <person name="Aguilar W."/>
            <person name="Moore D."/>
            <person name="Jaissle J."/>
            <person name="Tallon L."/>
            <person name="Sadzewicz L."/>
            <person name="Zhao X."/>
            <person name="Boylan J."/>
            <person name="Ott S."/>
            <person name="Bowen H."/>
            <person name="Vavikolanu K."/>
            <person name="Mehta A."/>
            <person name="Aluvathingal J."/>
            <person name="Nadendla S."/>
            <person name="Yan Y."/>
            <person name="Sichtig H."/>
        </authorList>
    </citation>
    <scope>NUCLEOTIDE SEQUENCE [LARGE SCALE GENOMIC DNA]</scope>
    <source>
        <strain evidence="1 3">FDAARGOS_949</strain>
        <plasmid evidence="1 3">unnamed1</plasmid>
    </source>
</reference>
<reference evidence="2" key="2">
    <citation type="submission" date="2022-06" db="EMBL/GenBank/DDBJ databases">
        <title>Draft genome sequence of Burkholderia glumae strain GR20004 isolated from rice panicle showing bacterial panicle blight.</title>
        <authorList>
            <person name="Choi S.Y."/>
            <person name="Lee Y.H."/>
        </authorList>
    </citation>
    <scope>NUCLEOTIDE SEQUENCE</scope>
    <source>
        <strain evidence="2">GR20004</strain>
        <plasmid evidence="2">unnamed1</plasmid>
    </source>
</reference>
<dbReference type="GeneID" id="45698962"/>
<evidence type="ECO:0000313" key="2">
    <source>
        <dbReference type="EMBL" id="USS44215.1"/>
    </source>
</evidence>
<keyword evidence="1" id="KW-0614">Plasmid</keyword>
<sequence length="73" mass="8257">MDRDPRRAQRAYRREAERLLLWAIVAKGKPLSSLNTPVRGGQRIAQYRGQRTLCAAACHAGYRKLAEFCGRVA</sequence>
<gene>
    <name evidence="1" type="ORF">I6H06_28640</name>
    <name evidence="2" type="ORF">NFI99_12200</name>
</gene>
<dbReference type="EMBL" id="CP065602">
    <property type="protein sequence ID" value="QPQ94731.1"/>
    <property type="molecule type" value="Genomic_DNA"/>
</dbReference>
<organism evidence="1 3">
    <name type="scientific">Burkholderia glumae</name>
    <name type="common">Pseudomonas glumae</name>
    <dbReference type="NCBI Taxonomy" id="337"/>
    <lineage>
        <taxon>Bacteria</taxon>
        <taxon>Pseudomonadati</taxon>
        <taxon>Pseudomonadota</taxon>
        <taxon>Betaproteobacteria</taxon>
        <taxon>Burkholderiales</taxon>
        <taxon>Burkholderiaceae</taxon>
        <taxon>Burkholderia</taxon>
    </lineage>
</organism>
<name>A0AAP9Y4Z9_BURGL</name>
<geneLocation type="plasmid" evidence="3 4">
    <name>unnamed1</name>
</geneLocation>
<evidence type="ECO:0000313" key="1">
    <source>
        <dbReference type="EMBL" id="QPQ94731.1"/>
    </source>
</evidence>
<dbReference type="Proteomes" id="UP001056386">
    <property type="component" value="Plasmid unnamed1"/>
</dbReference>
<dbReference type="EMBL" id="CP099584">
    <property type="protein sequence ID" value="USS44215.1"/>
    <property type="molecule type" value="Genomic_DNA"/>
</dbReference>
<dbReference type="RefSeq" id="WP_017433768.1">
    <property type="nucleotide sequence ID" value="NZ_CP021076.1"/>
</dbReference>
<dbReference type="AlphaFoldDB" id="A0AAP9Y4Z9"/>
<keyword evidence="4" id="KW-1185">Reference proteome</keyword>
<accession>A0AAP9Y4Z9</accession>
<proteinExistence type="predicted"/>